<dbReference type="AlphaFoldDB" id="A0A0N8FXI2"/>
<sequence>MKRVFILLSNLLVSLFLVWVITIWSDTYVSYYYPSVAVMDASSDVTFDEVAERLERLAQETDSLIAIQHQETGPDGKAVFSYTKFGTGKLPRGLTEKSLGDSKNSSTLTNYFIFNGHLDLDLLRTELNDVGLTRIYLTNPSFFTRLASTLGNGFQLIGLLIFFLTFGALSLISQIRALRTAGIRLISGERCWRIFVRPFGQDLINALIGLVASFILVISLKIVVSIPLIVFYSIGASLVLYNLLLLAISLFFTSLFAVGIKKVHLMQVIKGQIPVRGIISLILIGQLLAVIIVSIGVSRTLIYSQAFQQQDKGHEIWQKENQLVALSFGRQAASISYDEETVEKKKTWFQVIDQAVEEQSAILSRHYLVEQGMQSSHAVSSFHENYEPEGNVVIVTPNYLKRQDIPVAPEIEKKINQLDVGEFVLLLPDKLRPDETHYKTVFEDQITNLMASEDSRQEMQATVSYVESGHQRFVYNTTPLSYQQFLSDPIIIVLTPHSTGQQSYSFWEESLQSYFFFDNLGDTKSLIAEHGLKNWISELQTGYHIHQTLLDNMQREVWLMTAGAILGILTSILLFHTMNQLYFEEFRRDILIKRIAGLRFLEIHKNYLLAQIVVFLLGFLGSVFLATNIMIAFLVLLLFVGISVIQLSLQMKKENQMSMLILKGA</sequence>
<feature type="transmembrane region" description="Helical" evidence="1">
    <location>
        <begin position="238"/>
        <end position="258"/>
    </location>
</feature>
<dbReference type="RefSeq" id="WP_054278111.1">
    <property type="nucleotide sequence ID" value="NZ_LHQM01000003.1"/>
</dbReference>
<dbReference type="EMBL" id="LHQM01000003">
    <property type="protein sequence ID" value="KPJ23203.1"/>
    <property type="molecule type" value="Genomic_DNA"/>
</dbReference>
<evidence type="ECO:0000313" key="3">
    <source>
        <dbReference type="Proteomes" id="UP000049578"/>
    </source>
</evidence>
<reference evidence="2 3" key="1">
    <citation type="submission" date="2015-08" db="EMBL/GenBank/DDBJ databases">
        <title>Genome sequence of Streptococcus phocae subsp. phocae ATCC 51973T isolated from liver specimen obtained from seal.</title>
        <authorList>
            <person name="Avendano-Herrera R."/>
        </authorList>
    </citation>
    <scope>NUCLEOTIDE SEQUENCE [LARGE SCALE GENOMIC DNA]</scope>
    <source>
        <strain evidence="2 3">ATCC 51973</strain>
    </source>
</reference>
<keyword evidence="1" id="KW-1133">Transmembrane helix</keyword>
<keyword evidence="1" id="KW-0812">Transmembrane</keyword>
<keyword evidence="1" id="KW-0472">Membrane</keyword>
<proteinExistence type="predicted"/>
<evidence type="ECO:0000256" key="1">
    <source>
        <dbReference type="SAM" id="Phobius"/>
    </source>
</evidence>
<name>A0A0N8FXI2_9STRE</name>
<protein>
    <submittedName>
        <fullName evidence="2">Immunity protein</fullName>
    </submittedName>
</protein>
<dbReference type="STRING" id="119224.AKK44_00870"/>
<dbReference type="InterPro" id="IPR006541">
    <property type="entry name" value="Bacteriocin_ass"/>
</dbReference>
<dbReference type="NCBIfam" id="TIGR01654">
    <property type="entry name" value="bact_immun_7tm"/>
    <property type="match status" value="1"/>
</dbReference>
<comment type="caution">
    <text evidence="2">The sequence shown here is derived from an EMBL/GenBank/DDBJ whole genome shotgun (WGS) entry which is preliminary data.</text>
</comment>
<evidence type="ECO:0000313" key="2">
    <source>
        <dbReference type="EMBL" id="KPJ23203.1"/>
    </source>
</evidence>
<dbReference type="PATRIC" id="fig|119224.3.peg.909"/>
<accession>A0A0N8FXI2</accession>
<feature type="transmembrane region" description="Helical" evidence="1">
    <location>
        <begin position="153"/>
        <end position="172"/>
    </location>
</feature>
<feature type="transmembrane region" description="Helical" evidence="1">
    <location>
        <begin position="278"/>
        <end position="297"/>
    </location>
</feature>
<feature type="transmembrane region" description="Helical" evidence="1">
    <location>
        <begin position="631"/>
        <end position="649"/>
    </location>
</feature>
<dbReference type="Proteomes" id="UP000049578">
    <property type="component" value="Unassembled WGS sequence"/>
</dbReference>
<gene>
    <name evidence="2" type="ORF">AKK44_00870</name>
</gene>
<feature type="transmembrane region" description="Helical" evidence="1">
    <location>
        <begin position="7"/>
        <end position="25"/>
    </location>
</feature>
<feature type="transmembrane region" description="Helical" evidence="1">
    <location>
        <begin position="557"/>
        <end position="578"/>
    </location>
</feature>
<keyword evidence="3" id="KW-1185">Reference proteome</keyword>
<feature type="transmembrane region" description="Helical" evidence="1">
    <location>
        <begin position="607"/>
        <end position="625"/>
    </location>
</feature>
<feature type="transmembrane region" description="Helical" evidence="1">
    <location>
        <begin position="203"/>
        <end position="232"/>
    </location>
</feature>
<organism evidence="2 3">
    <name type="scientific">Streptococcus phocae</name>
    <dbReference type="NCBI Taxonomy" id="119224"/>
    <lineage>
        <taxon>Bacteria</taxon>
        <taxon>Bacillati</taxon>
        <taxon>Bacillota</taxon>
        <taxon>Bacilli</taxon>
        <taxon>Lactobacillales</taxon>
        <taxon>Streptococcaceae</taxon>
        <taxon>Streptococcus</taxon>
    </lineage>
</organism>
<dbReference type="Pfam" id="PF07242">
    <property type="entry name" value="DUF1430"/>
    <property type="match status" value="1"/>
</dbReference>